<feature type="region of interest" description="Disordered" evidence="1">
    <location>
        <begin position="67"/>
        <end position="101"/>
    </location>
</feature>
<reference evidence="2" key="1">
    <citation type="journal article" date="2016" name="Sci. Rep.">
        <title>Molecular characterization of firefly nuptial gifts: a multi-omics approach sheds light on postcopulatory sexual selection.</title>
        <authorList>
            <person name="Al-Wathiqui N."/>
            <person name="Fallon T.R."/>
            <person name="South A."/>
            <person name="Weng J.K."/>
            <person name="Lewis S.M."/>
        </authorList>
    </citation>
    <scope>NUCLEOTIDE SEQUENCE</scope>
</reference>
<dbReference type="EMBL" id="GEZM01032276">
    <property type="protein sequence ID" value="JAV84717.1"/>
    <property type="molecule type" value="Transcribed_RNA"/>
</dbReference>
<reference evidence="3" key="3">
    <citation type="submission" date="2019-08" db="EMBL/GenBank/DDBJ databases">
        <authorList>
            <consortium name="Photinus pyralis genome working group"/>
            <person name="Fallon T.R."/>
            <person name="Sander Lower S.E."/>
            <person name="Weng J.-K."/>
        </authorList>
    </citation>
    <scope>NUCLEOTIDE SEQUENCE</scope>
    <source>
        <strain evidence="3">1611_PpyrPB1</strain>
        <tissue evidence="3">Whole body</tissue>
    </source>
</reference>
<proteinExistence type="predicted"/>
<keyword evidence="4" id="KW-1185">Reference proteome</keyword>
<dbReference type="AlphaFoldDB" id="A0A1Y1MLD5"/>
<accession>A0A1Y1MLD5</accession>
<dbReference type="InParanoid" id="A0A1Y1MLD5"/>
<sequence>MADCDCSGCDLGGCDCGTCDCAGCEDCCDCTGCEDCSCGACCNSCSHVDVYWCPLLCYDFGTTASTQNDRQVRENKPVVQEEPQSVISNQPTSQPLQPQAQSDAMVMGLTNQESMKPAENVIASQLPPSYEEVMKNTK</sequence>
<dbReference type="Proteomes" id="UP000327044">
    <property type="component" value="Unassembled WGS sequence"/>
</dbReference>
<dbReference type="EMBL" id="VVIM01000001">
    <property type="protein sequence ID" value="KAB0803639.1"/>
    <property type="molecule type" value="Genomic_DNA"/>
</dbReference>
<protein>
    <submittedName>
        <fullName evidence="2">Uncharacterized protein</fullName>
    </submittedName>
</protein>
<gene>
    <name evidence="3" type="ORF">PPYR_00609</name>
</gene>
<feature type="compositionally biased region" description="Polar residues" evidence="1">
    <location>
        <begin position="82"/>
        <end position="101"/>
    </location>
</feature>
<reference evidence="3 4" key="2">
    <citation type="journal article" date="2018" name="Elife">
        <title>Firefly genomes illuminate parallel origins of bioluminescence in beetles.</title>
        <authorList>
            <person name="Fallon T.R."/>
            <person name="Lower S.E."/>
            <person name="Chang C.H."/>
            <person name="Bessho-Uehara M."/>
            <person name="Martin G.J."/>
            <person name="Bewick A.J."/>
            <person name="Behringer M."/>
            <person name="Debat H.J."/>
            <person name="Wong I."/>
            <person name="Day J.C."/>
            <person name="Suvorov A."/>
            <person name="Silva C.J."/>
            <person name="Stanger-Hall K.F."/>
            <person name="Hall D.W."/>
            <person name="Schmitz R.J."/>
            <person name="Nelson D.R."/>
            <person name="Lewis S.M."/>
            <person name="Shigenobu S."/>
            <person name="Bybee S.M."/>
            <person name="Larracuente A.M."/>
            <person name="Oba Y."/>
            <person name="Weng J.K."/>
        </authorList>
    </citation>
    <scope>NUCLEOTIDE SEQUENCE [LARGE SCALE GENOMIC DNA]</scope>
    <source>
        <strain evidence="3">1611_PpyrPB1</strain>
        <tissue evidence="3">Whole body</tissue>
    </source>
</reference>
<organism evidence="2">
    <name type="scientific">Photinus pyralis</name>
    <name type="common">Common eastern firefly</name>
    <name type="synonym">Lampyris pyralis</name>
    <dbReference type="NCBI Taxonomy" id="7054"/>
    <lineage>
        <taxon>Eukaryota</taxon>
        <taxon>Metazoa</taxon>
        <taxon>Ecdysozoa</taxon>
        <taxon>Arthropoda</taxon>
        <taxon>Hexapoda</taxon>
        <taxon>Insecta</taxon>
        <taxon>Pterygota</taxon>
        <taxon>Neoptera</taxon>
        <taxon>Endopterygota</taxon>
        <taxon>Coleoptera</taxon>
        <taxon>Polyphaga</taxon>
        <taxon>Elateriformia</taxon>
        <taxon>Elateroidea</taxon>
        <taxon>Lampyridae</taxon>
        <taxon>Lampyrinae</taxon>
        <taxon>Photinus</taxon>
    </lineage>
</organism>
<dbReference type="EMBL" id="GEZM01032278">
    <property type="protein sequence ID" value="JAV84711.1"/>
    <property type="molecule type" value="Transcribed_RNA"/>
</dbReference>
<dbReference type="EMBL" id="GEZM01032277">
    <property type="protein sequence ID" value="JAV84714.1"/>
    <property type="molecule type" value="Transcribed_RNA"/>
</dbReference>
<evidence type="ECO:0000313" key="3">
    <source>
        <dbReference type="EMBL" id="KAB0803639.1"/>
    </source>
</evidence>
<evidence type="ECO:0000256" key="1">
    <source>
        <dbReference type="SAM" id="MobiDB-lite"/>
    </source>
</evidence>
<dbReference type="EMBL" id="GEZM01032280">
    <property type="protein sequence ID" value="JAV84708.1"/>
    <property type="molecule type" value="Transcribed_RNA"/>
</dbReference>
<evidence type="ECO:0000313" key="2">
    <source>
        <dbReference type="EMBL" id="JAV84706.1"/>
    </source>
</evidence>
<dbReference type="EMBL" id="GEZM01032279">
    <property type="protein sequence ID" value="JAV84710.1"/>
    <property type="molecule type" value="Transcribed_RNA"/>
</dbReference>
<evidence type="ECO:0000313" key="4">
    <source>
        <dbReference type="Proteomes" id="UP000327044"/>
    </source>
</evidence>
<dbReference type="EMBL" id="GEZM01032281">
    <property type="protein sequence ID" value="JAV84706.1"/>
    <property type="molecule type" value="Transcribed_RNA"/>
</dbReference>
<name>A0A1Y1MLD5_PHOPY</name>